<dbReference type="Pfam" id="PF04267">
    <property type="entry name" value="SoxD"/>
    <property type="match status" value="1"/>
</dbReference>
<evidence type="ECO:0000256" key="1">
    <source>
        <dbReference type="SAM" id="MobiDB-lite"/>
    </source>
</evidence>
<dbReference type="EMBL" id="JAVDYI010000001">
    <property type="protein sequence ID" value="MDR7357770.1"/>
    <property type="molecule type" value="Genomic_DNA"/>
</dbReference>
<comment type="caution">
    <text evidence="2">The sequence shown here is derived from an EMBL/GenBank/DDBJ whole genome shotgun (WGS) entry which is preliminary data.</text>
</comment>
<keyword evidence="3" id="KW-1185">Reference proteome</keyword>
<sequence>MMLIECPWCGPRNETEYGYGGEAHVAYPEDPSALNDNEWAKYLFYRQNPKGLFAERWVHSAGCRRWFNAVRDTVTYEFKAVYKPGEPQPIKTTNAPATNTAAQGGTK</sequence>
<protein>
    <submittedName>
        <fullName evidence="2">Heterotetrameric sarcosine oxidase delta subunit</fullName>
    </submittedName>
</protein>
<name>A0ABU2BGK4_9MICC</name>
<proteinExistence type="predicted"/>
<dbReference type="Proteomes" id="UP001183817">
    <property type="component" value="Unassembled WGS sequence"/>
</dbReference>
<dbReference type="NCBIfam" id="TIGR01374">
    <property type="entry name" value="soxD"/>
    <property type="match status" value="1"/>
</dbReference>
<organism evidence="2 3">
    <name type="scientific">Paeniglutamicibacter sulfureus</name>
    <dbReference type="NCBI Taxonomy" id="43666"/>
    <lineage>
        <taxon>Bacteria</taxon>
        <taxon>Bacillati</taxon>
        <taxon>Actinomycetota</taxon>
        <taxon>Actinomycetes</taxon>
        <taxon>Micrococcales</taxon>
        <taxon>Micrococcaceae</taxon>
        <taxon>Paeniglutamicibacter</taxon>
    </lineage>
</organism>
<accession>A0ABU2BGK4</accession>
<dbReference type="InterPro" id="IPR006279">
    <property type="entry name" value="SoxD"/>
</dbReference>
<dbReference type="InterPro" id="IPR038561">
    <property type="entry name" value="SoxD_sf"/>
</dbReference>
<dbReference type="RefSeq" id="WP_264268478.1">
    <property type="nucleotide sequence ID" value="NZ_BAAAWO010000001.1"/>
</dbReference>
<reference evidence="2 3" key="1">
    <citation type="submission" date="2023-07" db="EMBL/GenBank/DDBJ databases">
        <title>Sequencing the genomes of 1000 actinobacteria strains.</title>
        <authorList>
            <person name="Klenk H.-P."/>
        </authorList>
    </citation>
    <scope>NUCLEOTIDE SEQUENCE [LARGE SCALE GENOMIC DNA]</scope>
    <source>
        <strain evidence="2 3">DSM 20167</strain>
    </source>
</reference>
<evidence type="ECO:0000313" key="2">
    <source>
        <dbReference type="EMBL" id="MDR7357770.1"/>
    </source>
</evidence>
<dbReference type="Gene3D" id="3.30.2270.10">
    <property type="entry name" value="Folate-binding superfamily"/>
    <property type="match status" value="1"/>
</dbReference>
<feature type="compositionally biased region" description="Low complexity" evidence="1">
    <location>
        <begin position="92"/>
        <end position="107"/>
    </location>
</feature>
<feature type="region of interest" description="Disordered" evidence="1">
    <location>
        <begin position="85"/>
        <end position="107"/>
    </location>
</feature>
<evidence type="ECO:0000313" key="3">
    <source>
        <dbReference type="Proteomes" id="UP001183817"/>
    </source>
</evidence>
<gene>
    <name evidence="2" type="ORF">J2S64_001461</name>
</gene>